<gene>
    <name evidence="4" type="primary">LOC108012314</name>
</gene>
<sequence>MFMEYIGKTCHFLNTYIKTTNNMIHIILMLVFQIYQPCLGAYYTTMEEVIIDHNQHRRNWVLPEFGFSFPLSEEAEEYAKHLATLNIPDQMLYEEAQEKNMVVDQLAFPLSDPEKNEYTENICEFRKNICVKFWTVEGAKCYGKELRTKHEQSLADKFSAITWKASSVMGIGIAPKNPSIENGRKILVVRYTPPGNQPGEYDDNVRNTEFIDYYTLEAMGEPEIEVPSKNSRGSKDFTLEKGIYIISFVLMIPFFENTSSRATFSF</sequence>
<evidence type="ECO:0000313" key="4">
    <source>
        <dbReference type="RefSeq" id="XP_016933103.4"/>
    </source>
</evidence>
<proteinExistence type="predicted"/>
<dbReference type="Proteomes" id="UP001652628">
    <property type="component" value="Chromosome 3"/>
</dbReference>
<reference evidence="4" key="1">
    <citation type="submission" date="2025-08" db="UniProtKB">
        <authorList>
            <consortium name="RefSeq"/>
        </authorList>
    </citation>
    <scope>IDENTIFICATION</scope>
</reference>
<dbReference type="GeneID" id="108012314"/>
<dbReference type="AlphaFoldDB" id="A0AB39ZCE7"/>
<protein>
    <recommendedName>
        <fullName evidence="5">Golgi-associated plant pathogenesis-related protein 1</fullName>
    </recommendedName>
</protein>
<keyword evidence="2" id="KW-0964">Secreted</keyword>
<evidence type="ECO:0000256" key="2">
    <source>
        <dbReference type="ARBA" id="ARBA00022525"/>
    </source>
</evidence>
<accession>A0AB39ZCE7</accession>
<evidence type="ECO:0000313" key="3">
    <source>
        <dbReference type="Proteomes" id="UP001652628"/>
    </source>
</evidence>
<dbReference type="Gene3D" id="3.40.33.10">
    <property type="entry name" value="CAP"/>
    <property type="match status" value="1"/>
</dbReference>
<keyword evidence="3" id="KW-1185">Reference proteome</keyword>
<dbReference type="SUPFAM" id="SSF55797">
    <property type="entry name" value="PR-1-like"/>
    <property type="match status" value="1"/>
</dbReference>
<name>A0AB39ZCE7_DROSZ</name>
<dbReference type="InterPro" id="IPR035940">
    <property type="entry name" value="CAP_sf"/>
</dbReference>
<organism evidence="3 4">
    <name type="scientific">Drosophila suzukii</name>
    <name type="common">Spotted-wing drosophila fruit fly</name>
    <dbReference type="NCBI Taxonomy" id="28584"/>
    <lineage>
        <taxon>Eukaryota</taxon>
        <taxon>Metazoa</taxon>
        <taxon>Ecdysozoa</taxon>
        <taxon>Arthropoda</taxon>
        <taxon>Hexapoda</taxon>
        <taxon>Insecta</taxon>
        <taxon>Pterygota</taxon>
        <taxon>Neoptera</taxon>
        <taxon>Endopterygota</taxon>
        <taxon>Diptera</taxon>
        <taxon>Brachycera</taxon>
        <taxon>Muscomorpha</taxon>
        <taxon>Ephydroidea</taxon>
        <taxon>Drosophilidae</taxon>
        <taxon>Drosophila</taxon>
        <taxon>Sophophora</taxon>
    </lineage>
</organism>
<dbReference type="RefSeq" id="XP_016933103.4">
    <property type="nucleotide sequence ID" value="XM_017077614.4"/>
</dbReference>
<evidence type="ECO:0000256" key="1">
    <source>
        <dbReference type="ARBA" id="ARBA00004613"/>
    </source>
</evidence>
<evidence type="ECO:0008006" key="5">
    <source>
        <dbReference type="Google" id="ProtNLM"/>
    </source>
</evidence>
<comment type="subcellular location">
    <subcellularLocation>
        <location evidence="1">Secreted</location>
    </subcellularLocation>
</comment>